<proteinExistence type="predicted"/>
<accession>A0A2I7REM1</accession>
<protein>
    <submittedName>
        <fullName evidence="1">Uncharacterized protein</fullName>
    </submittedName>
</protein>
<reference evidence="1 2" key="1">
    <citation type="submission" date="2017-11" db="EMBL/GenBank/DDBJ databases">
        <title>A major lineage of nontailed dsDNA viruses as unrecognized killers of marine bacteria.</title>
        <authorList>
            <person name="Kauffman K.M."/>
            <person name="Hussain F.A."/>
            <person name="Yang J."/>
            <person name="Arevalo P."/>
            <person name="Brown J.M."/>
            <person name="Chang W.K."/>
            <person name="VanInsberghe D."/>
            <person name="Elsherbini J."/>
            <person name="Cutler M.B."/>
            <person name="Kelly L."/>
            <person name="Polz M.F."/>
        </authorList>
    </citation>
    <scope>NUCLEOTIDE SEQUENCE [LARGE SCALE GENOMIC DNA]</scope>
</reference>
<evidence type="ECO:0000313" key="2">
    <source>
        <dbReference type="Proteomes" id="UP000267376"/>
    </source>
</evidence>
<gene>
    <name evidence="1" type="ORF">NVP1169O_82</name>
</gene>
<organism evidence="1 2">
    <name type="scientific">Vibrio phage 1.169.O._10N.261.52.B1</name>
    <dbReference type="NCBI Taxonomy" id="1881213"/>
    <lineage>
        <taxon>Viruses</taxon>
        <taxon>Duplodnaviria</taxon>
        <taxon>Heunggongvirae</taxon>
        <taxon>Uroviricota</taxon>
        <taxon>Caudoviricetes</taxon>
        <taxon>Schitoviridae</taxon>
        <taxon>Mukerjeevirus</taxon>
        <taxon>Mukerjeevirus mv52B1</taxon>
    </lineage>
</organism>
<sequence>MGLYLNGTNNYMTLSTLKMNDGDSVTIDFRWINDKTSGSDWALFDARWLYARIDGNTSQVSWPNSAGLHLDGCAQGDVFAVEHNERHQITFNVNESGWRDLYCFFMERGESMYLQAIIYSIDIQCAYSGNRFYDFSREHPLPTIEDDSGNGGNATLHGTINPTNFVPDDDAVSVVGQSAYAVLEPLPWVNVVGQSAYAVLRPPPAKQRKGVGIEFYAKAFRGRDIAMPPILTEGIAGQLLVNGNVHTGEMEPYINTSGFVEHGDSHAGIGTSRPNFNEYFLNTATKDTNIYFTQEITLTDKQIDLVSAGGVKADEVFWVSHIRTDSNTSNRDGQAQTTITFKDSNGDTISTAQGIWVKGKAYTTSWLTQHNIYEIPPNTVSMTYEIRSYNTTTWNLLGIGGNELRLDDGHLRDRELIVNGTFDTDFEGWVNDGTFSITSETTQDGVLPFDGAYATTAYAGSGSPTGLLTQDITITARELEYARSKGWRMEMGISGISRDEPYSDWDQCKFHLDFKDADGNVIKVAALTAIGADYWRHERLYPEIPEGTVSLSVRITSYSHKNWPQGGMDSVKLCIFKCSAQTNENP</sequence>
<dbReference type="Proteomes" id="UP000267376">
    <property type="component" value="Segment"/>
</dbReference>
<dbReference type="EMBL" id="MG592536">
    <property type="protein sequence ID" value="AUR92110.1"/>
    <property type="molecule type" value="Genomic_DNA"/>
</dbReference>
<evidence type="ECO:0000313" key="1">
    <source>
        <dbReference type="EMBL" id="AUR92110.1"/>
    </source>
</evidence>
<name>A0A2I7REM1_9CAUD</name>
<keyword evidence="2" id="KW-1185">Reference proteome</keyword>